<keyword evidence="1" id="KW-0175">Coiled coil</keyword>
<comment type="caution">
    <text evidence="2">The sequence shown here is derived from an EMBL/GenBank/DDBJ whole genome shotgun (WGS) entry which is preliminary data.</text>
</comment>
<sequence>MADQIEKEIDRLLVEEMEQLLIEDLVRPTRCERLIRRLRMRSARARALGSSPDRSPVTPVSVVDIGKAPDGEVVRIENLPAEKRSFFERLSSESILDQDNTKAVAAVAGASIGVAVASAVGIANLKSAAIGAGALYVGWKSLPVVDWFARGMDQLADKMIDKKLPGVKFITSLLDKSAKWMGVDKSLYEHLKKNKEDRVKLADKLLKELRASEKKYESKLDAAEKKQKRQKVLESKLGKDVADLLGDELDEASKKEETPVAVAA</sequence>
<dbReference type="AlphaFoldDB" id="A0A2M8LGZ9"/>
<evidence type="ECO:0000256" key="1">
    <source>
        <dbReference type="SAM" id="Coils"/>
    </source>
</evidence>
<organism evidence="2 3">
    <name type="scientific">Candidatus Uhrbacteria bacterium CG10_big_fil_rev_8_21_14_0_10_48_16</name>
    <dbReference type="NCBI Taxonomy" id="1975038"/>
    <lineage>
        <taxon>Bacteria</taxon>
        <taxon>Candidatus Uhriibacteriota</taxon>
    </lineage>
</organism>
<accession>A0A2M8LGZ9</accession>
<reference evidence="3" key="1">
    <citation type="submission" date="2017-09" db="EMBL/GenBank/DDBJ databases">
        <title>Depth-based differentiation of microbial function through sediment-hosted aquifers and enrichment of novel symbionts in the deep terrestrial subsurface.</title>
        <authorList>
            <person name="Probst A.J."/>
            <person name="Ladd B."/>
            <person name="Jarett J.K."/>
            <person name="Geller-Mcgrath D.E."/>
            <person name="Sieber C.M.K."/>
            <person name="Emerson J.B."/>
            <person name="Anantharaman K."/>
            <person name="Thomas B.C."/>
            <person name="Malmstrom R."/>
            <person name="Stieglmeier M."/>
            <person name="Klingl A."/>
            <person name="Woyke T."/>
            <person name="Ryan C.M."/>
            <person name="Banfield J.F."/>
        </authorList>
    </citation>
    <scope>NUCLEOTIDE SEQUENCE [LARGE SCALE GENOMIC DNA]</scope>
</reference>
<dbReference type="Proteomes" id="UP000231436">
    <property type="component" value="Unassembled WGS sequence"/>
</dbReference>
<protein>
    <submittedName>
        <fullName evidence="2">Uncharacterized protein</fullName>
    </submittedName>
</protein>
<proteinExistence type="predicted"/>
<evidence type="ECO:0000313" key="3">
    <source>
        <dbReference type="Proteomes" id="UP000231436"/>
    </source>
</evidence>
<name>A0A2M8LGZ9_9BACT</name>
<feature type="coiled-coil region" evidence="1">
    <location>
        <begin position="192"/>
        <end position="226"/>
    </location>
</feature>
<evidence type="ECO:0000313" key="2">
    <source>
        <dbReference type="EMBL" id="PJE76721.1"/>
    </source>
</evidence>
<gene>
    <name evidence="2" type="ORF">COV05_03065</name>
</gene>
<dbReference type="EMBL" id="PFEU01000015">
    <property type="protein sequence ID" value="PJE76721.1"/>
    <property type="molecule type" value="Genomic_DNA"/>
</dbReference>